<proteinExistence type="predicted"/>
<sequence length="137" mass="14344">MFGAADGQTTFNVPVVCGDDDGKVSSQALNGALQSLSGQLNDAVSPILKNFDKETGKLIKIRCGTAGPVTVTCDEPLSWSSNVSGILNSGTAWDSFGIHPEKTYFYGVKNIPSSSNGKLDILPLSLTTELPSSSTFV</sequence>
<dbReference type="EMBL" id="LAZR01015888">
    <property type="protein sequence ID" value="KKM06913.1"/>
    <property type="molecule type" value="Genomic_DNA"/>
</dbReference>
<organism evidence="1">
    <name type="scientific">marine sediment metagenome</name>
    <dbReference type="NCBI Taxonomy" id="412755"/>
    <lineage>
        <taxon>unclassified sequences</taxon>
        <taxon>metagenomes</taxon>
        <taxon>ecological metagenomes</taxon>
    </lineage>
</organism>
<accession>A0A0F9K6W7</accession>
<evidence type="ECO:0000313" key="1">
    <source>
        <dbReference type="EMBL" id="KKM06913.1"/>
    </source>
</evidence>
<comment type="caution">
    <text evidence="1">The sequence shown here is derived from an EMBL/GenBank/DDBJ whole genome shotgun (WGS) entry which is preliminary data.</text>
</comment>
<protein>
    <submittedName>
        <fullName evidence="1">Uncharacterized protein</fullName>
    </submittedName>
</protein>
<dbReference type="AlphaFoldDB" id="A0A0F9K6W7"/>
<gene>
    <name evidence="1" type="ORF">LCGC14_1739190</name>
</gene>
<name>A0A0F9K6W7_9ZZZZ</name>
<reference evidence="1" key="1">
    <citation type="journal article" date="2015" name="Nature">
        <title>Complex archaea that bridge the gap between prokaryotes and eukaryotes.</title>
        <authorList>
            <person name="Spang A."/>
            <person name="Saw J.H."/>
            <person name="Jorgensen S.L."/>
            <person name="Zaremba-Niedzwiedzka K."/>
            <person name="Martijn J."/>
            <person name="Lind A.E."/>
            <person name="van Eijk R."/>
            <person name="Schleper C."/>
            <person name="Guy L."/>
            <person name="Ettema T.J."/>
        </authorList>
    </citation>
    <scope>NUCLEOTIDE SEQUENCE</scope>
</reference>